<comment type="caution">
    <text evidence="1">The sequence shown here is derived from an EMBL/GenBank/DDBJ whole genome shotgun (WGS) entry which is preliminary data.</text>
</comment>
<reference evidence="1" key="1">
    <citation type="submission" date="2021-03" db="EMBL/GenBank/DDBJ databases">
        <title>Draft genome sequence of rust myrtle Austropuccinia psidii MF-1, a brazilian biotype.</title>
        <authorList>
            <person name="Quecine M.C."/>
            <person name="Pachon D.M.R."/>
            <person name="Bonatelli M.L."/>
            <person name="Correr F.H."/>
            <person name="Franceschini L.M."/>
            <person name="Leite T.F."/>
            <person name="Margarido G.R.A."/>
            <person name="Almeida C.A."/>
            <person name="Ferrarezi J.A."/>
            <person name="Labate C.A."/>
        </authorList>
    </citation>
    <scope>NUCLEOTIDE SEQUENCE</scope>
    <source>
        <strain evidence="1">MF-1</strain>
    </source>
</reference>
<name>A0A9Q3BQX8_9BASI</name>
<sequence>MQSTLPNQHQFSPPPGIVEDKEEWEVAQVLDSKLKRGKLWHFAECQLFSEDPLRTTLEPAFNLSKSPDLVKDVHSLWPDIPGPNASIFQFYCAWWGLEFMKVSSSP</sequence>
<dbReference type="InterPro" id="IPR016197">
    <property type="entry name" value="Chromo-like_dom_sf"/>
</dbReference>
<dbReference type="Proteomes" id="UP000765509">
    <property type="component" value="Unassembled WGS sequence"/>
</dbReference>
<dbReference type="AlphaFoldDB" id="A0A9Q3BQX8"/>
<protein>
    <submittedName>
        <fullName evidence="1">Uncharacterized protein</fullName>
    </submittedName>
</protein>
<keyword evidence="2" id="KW-1185">Reference proteome</keyword>
<organism evidence="1 2">
    <name type="scientific">Austropuccinia psidii MF-1</name>
    <dbReference type="NCBI Taxonomy" id="1389203"/>
    <lineage>
        <taxon>Eukaryota</taxon>
        <taxon>Fungi</taxon>
        <taxon>Dikarya</taxon>
        <taxon>Basidiomycota</taxon>
        <taxon>Pucciniomycotina</taxon>
        <taxon>Pucciniomycetes</taxon>
        <taxon>Pucciniales</taxon>
        <taxon>Sphaerophragmiaceae</taxon>
        <taxon>Austropuccinia</taxon>
    </lineage>
</organism>
<accession>A0A9Q3BQX8</accession>
<gene>
    <name evidence="1" type="ORF">O181_009522</name>
</gene>
<evidence type="ECO:0000313" key="2">
    <source>
        <dbReference type="Proteomes" id="UP000765509"/>
    </source>
</evidence>
<evidence type="ECO:0000313" key="1">
    <source>
        <dbReference type="EMBL" id="MBW0469807.1"/>
    </source>
</evidence>
<dbReference type="SUPFAM" id="SSF54160">
    <property type="entry name" value="Chromo domain-like"/>
    <property type="match status" value="1"/>
</dbReference>
<proteinExistence type="predicted"/>
<dbReference type="EMBL" id="AVOT02002275">
    <property type="protein sequence ID" value="MBW0469807.1"/>
    <property type="molecule type" value="Genomic_DNA"/>
</dbReference>